<reference evidence="3 4" key="1">
    <citation type="submission" date="2024-09" db="EMBL/GenBank/DDBJ databases">
        <authorList>
            <person name="Sun Q."/>
            <person name="Mori K."/>
        </authorList>
    </citation>
    <scope>NUCLEOTIDE SEQUENCE [LARGE SCALE GENOMIC DNA]</scope>
    <source>
        <strain evidence="3 4">TBRC 3947</strain>
    </source>
</reference>
<evidence type="ECO:0000256" key="2">
    <source>
        <dbReference type="SAM" id="Phobius"/>
    </source>
</evidence>
<feature type="transmembrane region" description="Helical" evidence="2">
    <location>
        <begin position="106"/>
        <end position="127"/>
    </location>
</feature>
<evidence type="ECO:0000313" key="3">
    <source>
        <dbReference type="EMBL" id="MFC0532019.1"/>
    </source>
</evidence>
<accession>A0ABV6MBZ8</accession>
<gene>
    <name evidence="3" type="ORF">ACFFIA_30645</name>
</gene>
<dbReference type="EMBL" id="JBHLUH010000064">
    <property type="protein sequence ID" value="MFC0532019.1"/>
    <property type="molecule type" value="Genomic_DNA"/>
</dbReference>
<protein>
    <submittedName>
        <fullName evidence="3">Uncharacterized protein</fullName>
    </submittedName>
</protein>
<organism evidence="3 4">
    <name type="scientific">Phytohabitans kaempferiae</name>
    <dbReference type="NCBI Taxonomy" id="1620943"/>
    <lineage>
        <taxon>Bacteria</taxon>
        <taxon>Bacillati</taxon>
        <taxon>Actinomycetota</taxon>
        <taxon>Actinomycetes</taxon>
        <taxon>Micromonosporales</taxon>
        <taxon>Micromonosporaceae</taxon>
    </lineage>
</organism>
<name>A0ABV6MBZ8_9ACTN</name>
<evidence type="ECO:0000313" key="4">
    <source>
        <dbReference type="Proteomes" id="UP001589867"/>
    </source>
</evidence>
<proteinExistence type="predicted"/>
<evidence type="ECO:0000256" key="1">
    <source>
        <dbReference type="SAM" id="MobiDB-lite"/>
    </source>
</evidence>
<dbReference type="Proteomes" id="UP001589867">
    <property type="component" value="Unassembled WGS sequence"/>
</dbReference>
<keyword evidence="2" id="KW-0812">Transmembrane</keyword>
<feature type="region of interest" description="Disordered" evidence="1">
    <location>
        <begin position="52"/>
        <end position="80"/>
    </location>
</feature>
<sequence length="141" mass="13938">MVVPLSVAFLASVLVSLLGIVGLATGAGVTGYIAFADPGLTLAPTRLCAHARDPDRRGRPVGPGAGGAAHPSADGTVARSPGAGAMVVRLSALTARRRTAATAVPVLLTVGLAVSLLGAAATACWLCSARRCRTCVPASRA</sequence>
<keyword evidence="2" id="KW-1133">Transmembrane helix</keyword>
<comment type="caution">
    <text evidence="3">The sequence shown here is derived from an EMBL/GenBank/DDBJ whole genome shotgun (WGS) entry which is preliminary data.</text>
</comment>
<dbReference type="RefSeq" id="WP_377257470.1">
    <property type="nucleotide sequence ID" value="NZ_JBHLUH010000064.1"/>
</dbReference>
<keyword evidence="2" id="KW-0472">Membrane</keyword>
<keyword evidence="4" id="KW-1185">Reference proteome</keyword>